<evidence type="ECO:0000256" key="1">
    <source>
        <dbReference type="SAM" id="Phobius"/>
    </source>
</evidence>
<name>A0AAU8AW64_9CAUD</name>
<sequence>MCNGLTCIRPKGIVQAYTQYVYVRRRVKTLIAKKYCRLADKDGKRFILKFYYLFSYIYMFLPYISAIKLLMSNISVSYTMADGLVLLQLKFVFLHWFICFP</sequence>
<organism evidence="2">
    <name type="scientific">Dulem virus 40</name>
    <dbReference type="NCBI Taxonomy" id="3145758"/>
    <lineage>
        <taxon>Viruses</taxon>
        <taxon>Duplodnaviria</taxon>
        <taxon>Heunggongvirae</taxon>
        <taxon>Uroviricota</taxon>
        <taxon>Caudoviricetes</taxon>
    </lineage>
</organism>
<keyword evidence="1" id="KW-0812">Transmembrane</keyword>
<evidence type="ECO:0000313" key="2">
    <source>
        <dbReference type="EMBL" id="XCD03688.1"/>
    </source>
</evidence>
<keyword evidence="1" id="KW-1133">Transmembrane helix</keyword>
<proteinExistence type="predicted"/>
<protein>
    <recommendedName>
        <fullName evidence="3">Transmembrane protein</fullName>
    </recommendedName>
</protein>
<dbReference type="EMBL" id="PP511379">
    <property type="protein sequence ID" value="XCD03688.1"/>
    <property type="molecule type" value="Genomic_DNA"/>
</dbReference>
<reference evidence="2" key="1">
    <citation type="submission" date="2024-03" db="EMBL/GenBank/DDBJ databases">
        <title>Diverse circular DNA viruses in blood, oral, and fecal samples of captive lemurs.</title>
        <authorList>
            <person name="Paietta E.N."/>
            <person name="Kraberger S."/>
            <person name="Lund M.C."/>
            <person name="Custer J.M."/>
            <person name="Vargas K.M."/>
            <person name="Ehmke E.E."/>
            <person name="Yoder A.D."/>
            <person name="Varsani A."/>
        </authorList>
    </citation>
    <scope>NUCLEOTIDE SEQUENCE</scope>
    <source>
        <strain evidence="2">Duke_21_1</strain>
    </source>
</reference>
<feature type="transmembrane region" description="Helical" evidence="1">
    <location>
        <begin position="50"/>
        <end position="71"/>
    </location>
</feature>
<feature type="transmembrane region" description="Helical" evidence="1">
    <location>
        <begin position="83"/>
        <end position="100"/>
    </location>
</feature>
<evidence type="ECO:0008006" key="3">
    <source>
        <dbReference type="Google" id="ProtNLM"/>
    </source>
</evidence>
<keyword evidence="1" id="KW-0472">Membrane</keyword>
<accession>A0AAU8AW64</accession>